<keyword evidence="4 7" id="KW-1133">Transmembrane helix</keyword>
<feature type="transmembrane region" description="Helical" evidence="7">
    <location>
        <begin position="120"/>
        <end position="136"/>
    </location>
</feature>
<dbReference type="PANTHER" id="PTHR30474">
    <property type="entry name" value="CELL CYCLE PROTEIN"/>
    <property type="match status" value="1"/>
</dbReference>
<dbReference type="GO" id="GO:0032153">
    <property type="term" value="C:cell division site"/>
    <property type="evidence" value="ECO:0007669"/>
    <property type="project" value="TreeGrafter"/>
</dbReference>
<feature type="transmembrane region" description="Helical" evidence="7">
    <location>
        <begin position="390"/>
        <end position="411"/>
    </location>
</feature>
<accession>A0A1G9Z3N9</accession>
<keyword evidence="8" id="KW-0131">Cell cycle</keyword>
<dbReference type="GO" id="GO:0051301">
    <property type="term" value="P:cell division"/>
    <property type="evidence" value="ECO:0007669"/>
    <property type="project" value="UniProtKB-KW"/>
</dbReference>
<dbReference type="Pfam" id="PF01098">
    <property type="entry name" value="FTSW_RODA_SPOVE"/>
    <property type="match status" value="1"/>
</dbReference>
<sequence length="502" mass="53789">MSAPAVRPATVPSSASSRHTGRWAEAGLLSIALVIGLAAFVLTAINRTGSSPAQSLRLAAALAAVCLVVHLWVRRTAPWADPVLLPTAVALNGIGLAMIHRLDLSYERMGQTHDYGPKQAVWTALGVILFCLVLLMRDYRLLRRWDRWAMWGGLGFLVLPFVPGLGTEVNGARIWIHLGPMSFQPAELTKVLLAVFFASYLVSNRDNLALAGRRVLGMNLPRARHLMPLLVVWGVSIVVLVLQRDLGSSVLLFGLFVVTLYVATDRPSWLLIGGALFLPAAWFAATNLAHVQQRITAWLHAMDPSVYEMPGGSWQLVTGLFGMAYGGLMGTGWGEGYPNLTTFANSDFIVASLGEELGLTGTLAILMLYLILVQRGLRTALALRDGFGKLLATALSFTIALQVFVVVGGVTRLIPLTGLTTPFLAYGGSSLIANWIILALLLRLSDAARRPTAAAPRIIDTAELPSSLRKRVRDADDAAGAGAKADPPTFTPAPPAPEEDGA</sequence>
<feature type="region of interest" description="Disordered" evidence="6">
    <location>
        <begin position="469"/>
        <end position="502"/>
    </location>
</feature>
<name>A0A1G9Z3N9_9ACTO</name>
<evidence type="ECO:0000256" key="4">
    <source>
        <dbReference type="ARBA" id="ARBA00022989"/>
    </source>
</evidence>
<evidence type="ECO:0000256" key="1">
    <source>
        <dbReference type="ARBA" id="ARBA00004141"/>
    </source>
</evidence>
<feature type="transmembrane region" description="Helical" evidence="7">
    <location>
        <begin position="269"/>
        <end position="290"/>
    </location>
</feature>
<gene>
    <name evidence="8" type="ORF">SAMN04487766_11552</name>
</gene>
<keyword evidence="3" id="KW-0133">Cell shape</keyword>
<feature type="compositionally biased region" description="Low complexity" evidence="6">
    <location>
        <begin position="478"/>
        <end position="488"/>
    </location>
</feature>
<feature type="transmembrane region" description="Helical" evidence="7">
    <location>
        <begin position="223"/>
        <end position="241"/>
    </location>
</feature>
<dbReference type="GO" id="GO:0005886">
    <property type="term" value="C:plasma membrane"/>
    <property type="evidence" value="ECO:0007669"/>
    <property type="project" value="TreeGrafter"/>
</dbReference>
<dbReference type="InterPro" id="IPR001182">
    <property type="entry name" value="FtsW/RodA"/>
</dbReference>
<feature type="transmembrane region" description="Helical" evidence="7">
    <location>
        <begin position="26"/>
        <end position="44"/>
    </location>
</feature>
<keyword evidence="2 7" id="KW-0812">Transmembrane</keyword>
<feature type="transmembrane region" description="Helical" evidence="7">
    <location>
        <begin position="79"/>
        <end position="99"/>
    </location>
</feature>
<dbReference type="OrthoDB" id="9812661at2"/>
<proteinExistence type="predicted"/>
<dbReference type="GO" id="GO:0015648">
    <property type="term" value="F:lipid-linked peptidoglycan transporter activity"/>
    <property type="evidence" value="ECO:0007669"/>
    <property type="project" value="TreeGrafter"/>
</dbReference>
<reference evidence="8 9" key="1">
    <citation type="submission" date="2016-10" db="EMBL/GenBank/DDBJ databases">
        <authorList>
            <person name="de Groot N.N."/>
        </authorList>
    </citation>
    <scope>NUCLEOTIDE SEQUENCE [LARGE SCALE GENOMIC DNA]</scope>
    <source>
        <strain evidence="8 9">KPR-7B</strain>
    </source>
</reference>
<evidence type="ECO:0000256" key="6">
    <source>
        <dbReference type="SAM" id="MobiDB-lite"/>
    </source>
</evidence>
<feature type="transmembrane region" description="Helical" evidence="7">
    <location>
        <begin position="311"/>
        <end position="328"/>
    </location>
</feature>
<feature type="transmembrane region" description="Helical" evidence="7">
    <location>
        <begin position="246"/>
        <end position="263"/>
    </location>
</feature>
<keyword evidence="8" id="KW-0132">Cell division</keyword>
<evidence type="ECO:0000313" key="8">
    <source>
        <dbReference type="EMBL" id="SDN15306.1"/>
    </source>
</evidence>
<comment type="subcellular location">
    <subcellularLocation>
        <location evidence="1">Membrane</location>
        <topology evidence="1">Multi-pass membrane protein</topology>
    </subcellularLocation>
</comment>
<dbReference type="EMBL" id="FNHU01000015">
    <property type="protein sequence ID" value="SDN15306.1"/>
    <property type="molecule type" value="Genomic_DNA"/>
</dbReference>
<organism evidence="8 9">
    <name type="scientific">Actinomyces ruminicola</name>
    <dbReference type="NCBI Taxonomy" id="332524"/>
    <lineage>
        <taxon>Bacteria</taxon>
        <taxon>Bacillati</taxon>
        <taxon>Actinomycetota</taxon>
        <taxon>Actinomycetes</taxon>
        <taxon>Actinomycetales</taxon>
        <taxon>Actinomycetaceae</taxon>
        <taxon>Actinomyces</taxon>
    </lineage>
</organism>
<evidence type="ECO:0000313" key="9">
    <source>
        <dbReference type="Proteomes" id="UP000199671"/>
    </source>
</evidence>
<dbReference type="AlphaFoldDB" id="A0A1G9Z3N9"/>
<feature type="transmembrane region" description="Helical" evidence="7">
    <location>
        <begin position="148"/>
        <end position="166"/>
    </location>
</feature>
<dbReference type="GO" id="GO:0008360">
    <property type="term" value="P:regulation of cell shape"/>
    <property type="evidence" value="ECO:0007669"/>
    <property type="project" value="UniProtKB-KW"/>
</dbReference>
<feature type="transmembrane region" description="Helical" evidence="7">
    <location>
        <begin position="423"/>
        <end position="442"/>
    </location>
</feature>
<feature type="transmembrane region" description="Helical" evidence="7">
    <location>
        <begin position="56"/>
        <end position="73"/>
    </location>
</feature>
<keyword evidence="5 7" id="KW-0472">Membrane</keyword>
<dbReference type="RefSeq" id="WP_092612277.1">
    <property type="nucleotide sequence ID" value="NZ_FNHU01000015.1"/>
</dbReference>
<dbReference type="PANTHER" id="PTHR30474:SF3">
    <property type="entry name" value="PEPTIDOGLYCAN GLYCOSYLTRANSFERASE RODA"/>
    <property type="match status" value="1"/>
</dbReference>
<evidence type="ECO:0000256" key="2">
    <source>
        <dbReference type="ARBA" id="ARBA00022692"/>
    </source>
</evidence>
<feature type="transmembrane region" description="Helical" evidence="7">
    <location>
        <begin position="348"/>
        <end position="370"/>
    </location>
</feature>
<evidence type="ECO:0000256" key="5">
    <source>
        <dbReference type="ARBA" id="ARBA00023136"/>
    </source>
</evidence>
<dbReference type="Proteomes" id="UP000199671">
    <property type="component" value="Unassembled WGS sequence"/>
</dbReference>
<evidence type="ECO:0000256" key="7">
    <source>
        <dbReference type="SAM" id="Phobius"/>
    </source>
</evidence>
<evidence type="ECO:0000256" key="3">
    <source>
        <dbReference type="ARBA" id="ARBA00022960"/>
    </source>
</evidence>
<protein>
    <submittedName>
        <fullName evidence="8">Cell division protein FtsW, lipid II flippase</fullName>
    </submittedName>
</protein>